<dbReference type="GO" id="GO:0004252">
    <property type="term" value="F:serine-type endopeptidase activity"/>
    <property type="evidence" value="ECO:0007669"/>
    <property type="project" value="InterPro"/>
</dbReference>
<evidence type="ECO:0000256" key="5">
    <source>
        <dbReference type="PROSITE-ProRule" id="PRU01240"/>
    </source>
</evidence>
<reference evidence="7 8" key="1">
    <citation type="submission" date="2018-11" db="EMBL/GenBank/DDBJ databases">
        <authorList>
            <consortium name="Pathogen Informatics"/>
        </authorList>
    </citation>
    <scope>NUCLEOTIDE SEQUENCE [LARGE SCALE GENOMIC DNA]</scope>
</reference>
<dbReference type="PROSITE" id="PS51892">
    <property type="entry name" value="SUBTILASE"/>
    <property type="match status" value="1"/>
</dbReference>
<evidence type="ECO:0000259" key="6">
    <source>
        <dbReference type="Pfam" id="PF00082"/>
    </source>
</evidence>
<dbReference type="GO" id="GO:0006508">
    <property type="term" value="P:proteolysis"/>
    <property type="evidence" value="ECO:0007669"/>
    <property type="project" value="UniProtKB-KW"/>
</dbReference>
<keyword evidence="8" id="KW-1185">Reference proteome</keyword>
<dbReference type="AlphaFoldDB" id="A0A3P7JWA1"/>
<dbReference type="OrthoDB" id="10256524at2759"/>
<sequence length="358" mass="38693">MGDTQQVDQPLEPVVSNFPVDTFIYKAESQQPDFVKKHGKYADGCNVLIAILDTGVDPSLPCLERTSFGARKIVDCIDCSGAGDVDTSVVKSAQNGSVVGLTGRKLKIPEDWVNPTGKWHLGVKPIYELYPKTLRKTVKEDWQKEAWDSAHQLAKADALRLLLGHEESVGGFSDNVRDKHDRENLACQVDFLKSMDKLEDKGPVADCIVWHDGNRLEICVPSGAHGTHVACIAAAYSPYDAGASGLAPGAQIVSMMIGDNRIDSMETGTALIRAFNLCVEMKVDIINMSFGEGSHFPASGRIIEEIQRVVYQHNVIFVASAGNSGPALTTVGSPGGTTPGVLGMEQPCLIYLNFIFVC</sequence>
<proteinExistence type="inferred from homology"/>
<name>A0A3P7JWA1_STRVU</name>
<dbReference type="PANTHER" id="PTHR43806">
    <property type="entry name" value="PEPTIDASE S8"/>
    <property type="match status" value="1"/>
</dbReference>
<evidence type="ECO:0000313" key="7">
    <source>
        <dbReference type="EMBL" id="VDM80557.1"/>
    </source>
</evidence>
<comment type="caution">
    <text evidence="5">Lacks conserved residue(s) required for the propagation of feature annotation.</text>
</comment>
<evidence type="ECO:0000256" key="4">
    <source>
        <dbReference type="ARBA" id="ARBA00022825"/>
    </source>
</evidence>
<accession>A0A3P7JWA1</accession>
<evidence type="ECO:0000256" key="2">
    <source>
        <dbReference type="ARBA" id="ARBA00022670"/>
    </source>
</evidence>
<dbReference type="InterPro" id="IPR050131">
    <property type="entry name" value="Peptidase_S8_subtilisin-like"/>
</dbReference>
<keyword evidence="2" id="KW-0645">Protease</keyword>
<dbReference type="PRINTS" id="PR00723">
    <property type="entry name" value="SUBTILISIN"/>
</dbReference>
<evidence type="ECO:0000313" key="8">
    <source>
        <dbReference type="Proteomes" id="UP000270094"/>
    </source>
</evidence>
<protein>
    <recommendedName>
        <fullName evidence="6">Peptidase S8/S53 domain-containing protein</fullName>
    </recommendedName>
</protein>
<dbReference type="GO" id="GO:0008240">
    <property type="term" value="F:tripeptidyl-peptidase activity"/>
    <property type="evidence" value="ECO:0007669"/>
    <property type="project" value="TreeGrafter"/>
</dbReference>
<dbReference type="Pfam" id="PF00082">
    <property type="entry name" value="Peptidase_S8"/>
    <property type="match status" value="1"/>
</dbReference>
<keyword evidence="4" id="KW-0720">Serine protease</keyword>
<comment type="similarity">
    <text evidence="1 5">Belongs to the peptidase S8 family.</text>
</comment>
<dbReference type="Gene3D" id="3.40.50.200">
    <property type="entry name" value="Peptidase S8/S53 domain"/>
    <property type="match status" value="1"/>
</dbReference>
<dbReference type="InterPro" id="IPR000209">
    <property type="entry name" value="Peptidase_S8/S53_dom"/>
</dbReference>
<dbReference type="PANTHER" id="PTHR43806:SF14">
    <property type="entry name" value="TRIPEPTIDYL-PEPTIDASE 2"/>
    <property type="match status" value="1"/>
</dbReference>
<dbReference type="Gene3D" id="2.20.25.690">
    <property type="match status" value="2"/>
</dbReference>
<keyword evidence="3" id="KW-0378">Hydrolase</keyword>
<feature type="domain" description="Peptidase S8/S53" evidence="6">
    <location>
        <begin position="46"/>
        <end position="338"/>
    </location>
</feature>
<dbReference type="EMBL" id="UYYB01109019">
    <property type="protein sequence ID" value="VDM80557.1"/>
    <property type="molecule type" value="Genomic_DNA"/>
</dbReference>
<dbReference type="GO" id="GO:0005829">
    <property type="term" value="C:cytosol"/>
    <property type="evidence" value="ECO:0007669"/>
    <property type="project" value="TreeGrafter"/>
</dbReference>
<evidence type="ECO:0000256" key="3">
    <source>
        <dbReference type="ARBA" id="ARBA00022801"/>
    </source>
</evidence>
<evidence type="ECO:0000256" key="1">
    <source>
        <dbReference type="ARBA" id="ARBA00011073"/>
    </source>
</evidence>
<dbReference type="InterPro" id="IPR015500">
    <property type="entry name" value="Peptidase_S8_subtilisin-rel"/>
</dbReference>
<dbReference type="SUPFAM" id="SSF52743">
    <property type="entry name" value="Subtilisin-like"/>
    <property type="match status" value="1"/>
</dbReference>
<gene>
    <name evidence="7" type="ORF">SVUK_LOCUS15555</name>
</gene>
<organism evidence="7 8">
    <name type="scientific">Strongylus vulgaris</name>
    <name type="common">Blood worm</name>
    <dbReference type="NCBI Taxonomy" id="40348"/>
    <lineage>
        <taxon>Eukaryota</taxon>
        <taxon>Metazoa</taxon>
        <taxon>Ecdysozoa</taxon>
        <taxon>Nematoda</taxon>
        <taxon>Chromadorea</taxon>
        <taxon>Rhabditida</taxon>
        <taxon>Rhabditina</taxon>
        <taxon>Rhabditomorpha</taxon>
        <taxon>Strongyloidea</taxon>
        <taxon>Strongylidae</taxon>
        <taxon>Strongylus</taxon>
    </lineage>
</organism>
<dbReference type="Proteomes" id="UP000270094">
    <property type="component" value="Unassembled WGS sequence"/>
</dbReference>
<dbReference type="InterPro" id="IPR036852">
    <property type="entry name" value="Peptidase_S8/S53_dom_sf"/>
</dbReference>